<evidence type="ECO:0000313" key="3">
    <source>
        <dbReference type="Proteomes" id="UP000789396"/>
    </source>
</evidence>
<proteinExistence type="predicted"/>
<dbReference type="AlphaFoldDB" id="A0A9N9P7D5"/>
<comment type="caution">
    <text evidence="2">The sequence shown here is derived from an EMBL/GenBank/DDBJ whole genome shotgun (WGS) entry which is preliminary data.</text>
</comment>
<evidence type="ECO:0000313" key="2">
    <source>
        <dbReference type="EMBL" id="CAG8790464.1"/>
    </source>
</evidence>
<name>A0A9N9P7D5_9GLOM</name>
<feature type="non-terminal residue" evidence="2">
    <location>
        <position position="1"/>
    </location>
</feature>
<sequence>DVGSKKELIERLAAQTVRKIKGKGKIPGNEEKRNKRGRDLDEYLGNL</sequence>
<dbReference type="EMBL" id="CAJVPZ010060721">
    <property type="protein sequence ID" value="CAG8790464.1"/>
    <property type="molecule type" value="Genomic_DNA"/>
</dbReference>
<protein>
    <submittedName>
        <fullName evidence="2">14379_t:CDS:1</fullName>
    </submittedName>
</protein>
<feature type="non-terminal residue" evidence="2">
    <location>
        <position position="47"/>
    </location>
</feature>
<feature type="compositionally biased region" description="Basic and acidic residues" evidence="1">
    <location>
        <begin position="28"/>
        <end position="41"/>
    </location>
</feature>
<keyword evidence="3" id="KW-1185">Reference proteome</keyword>
<gene>
    <name evidence="2" type="ORF">RFULGI_LOCUS16693</name>
</gene>
<evidence type="ECO:0000256" key="1">
    <source>
        <dbReference type="SAM" id="MobiDB-lite"/>
    </source>
</evidence>
<dbReference type="Proteomes" id="UP000789396">
    <property type="component" value="Unassembled WGS sequence"/>
</dbReference>
<feature type="region of interest" description="Disordered" evidence="1">
    <location>
        <begin position="23"/>
        <end position="47"/>
    </location>
</feature>
<organism evidence="2 3">
    <name type="scientific">Racocetra fulgida</name>
    <dbReference type="NCBI Taxonomy" id="60492"/>
    <lineage>
        <taxon>Eukaryota</taxon>
        <taxon>Fungi</taxon>
        <taxon>Fungi incertae sedis</taxon>
        <taxon>Mucoromycota</taxon>
        <taxon>Glomeromycotina</taxon>
        <taxon>Glomeromycetes</taxon>
        <taxon>Diversisporales</taxon>
        <taxon>Gigasporaceae</taxon>
        <taxon>Racocetra</taxon>
    </lineage>
</organism>
<accession>A0A9N9P7D5</accession>
<reference evidence="2" key="1">
    <citation type="submission" date="2021-06" db="EMBL/GenBank/DDBJ databases">
        <authorList>
            <person name="Kallberg Y."/>
            <person name="Tangrot J."/>
            <person name="Rosling A."/>
        </authorList>
    </citation>
    <scope>NUCLEOTIDE SEQUENCE</scope>
    <source>
        <strain evidence="2">IN212</strain>
    </source>
</reference>